<name>A0AAJ7EEQ1_PAPXU</name>
<evidence type="ECO:0000313" key="2">
    <source>
        <dbReference type="RefSeq" id="XP_013174412.1"/>
    </source>
</evidence>
<dbReference type="PANTHER" id="PTHR33939:SF1">
    <property type="entry name" value="DUF4371 DOMAIN-CONTAINING PROTEIN"/>
    <property type="match status" value="1"/>
</dbReference>
<dbReference type="Gene3D" id="3.30.420.10">
    <property type="entry name" value="Ribonuclease H-like superfamily/Ribonuclease H"/>
    <property type="match status" value="1"/>
</dbReference>
<feature type="compositionally biased region" description="Basic and acidic residues" evidence="1">
    <location>
        <begin position="21"/>
        <end position="64"/>
    </location>
</feature>
<dbReference type="AlphaFoldDB" id="A0AAJ7EEQ1"/>
<dbReference type="KEGG" id="pxu:106122838"/>
<dbReference type="GeneID" id="106122838"/>
<feature type="region of interest" description="Disordered" evidence="1">
    <location>
        <begin position="1"/>
        <end position="119"/>
    </location>
</feature>
<accession>A0AAJ7EEQ1</accession>
<protein>
    <submittedName>
        <fullName evidence="2">Uncharacterized protein LOC106122838</fullName>
    </submittedName>
</protein>
<proteinExistence type="predicted"/>
<feature type="compositionally biased region" description="Acidic residues" evidence="1">
    <location>
        <begin position="81"/>
        <end position="97"/>
    </location>
</feature>
<dbReference type="Proteomes" id="UP000694872">
    <property type="component" value="Unplaced"/>
</dbReference>
<gene>
    <name evidence="2" type="primary">LOC106122838</name>
</gene>
<evidence type="ECO:0000256" key="1">
    <source>
        <dbReference type="SAM" id="MobiDB-lite"/>
    </source>
</evidence>
<dbReference type="RefSeq" id="XP_013174412.1">
    <property type="nucleotide sequence ID" value="XM_013318958.1"/>
</dbReference>
<sequence length="615" mass="71529">MDEINLNTDEENSKSSGSKRKCVDPLEIDKEKITKMEVGETSKIDNDSESNERQLKLIVKKMDNIEMDTDNSNDDASYNSTDEESDTNSDYSEDSDSSVERNNGNSNQPQPQPGHSRSMDQLDEVQATINGLPWKSARNKRTSTPYRHKLSVESCEKIVGLHKIIKKMYFQDKPEESYTKTASMVGLSEDRVKKILNKYGGENNPISIKQKEMYQLDEDMKTAIRKKIYDFYLRGEPAYKDKVFKDINDDPMLPYFKMRLFDRMLNHFKMFTLNKRANYALIDRMRISVNRIEYLQKLKELRAQKRCFYYLDELFLPAENTDDKNQPSTSAKKKPTQKYMVIAHIGNENGFIDDGLGVFHVDIEPSSRNKIETNQFEEWFEKILPKLEKNSVILMDSAPYHIRKPDIIPNWQWSTKDIESWFSTSGLEYYENSSKVLLLHTIKEAKIEQPPFIIDTMAMKYNIEIIRTPQFHYDLNPINVIWAEIKKIVAKRTLNIEHLREIVDSVICDKSSIEKWRTSIQYVLDLEENYYGKLDGAMDDVVDSNLDESEEADGPNEYPAENQAIYLYSGSDDCIWENVITDLSEIGTDTDSSYVYYDKSIFNYVFISPASRKSS</sequence>
<reference evidence="2" key="1">
    <citation type="submission" date="2025-08" db="UniProtKB">
        <authorList>
            <consortium name="RefSeq"/>
        </authorList>
    </citation>
    <scope>IDENTIFICATION</scope>
</reference>
<dbReference type="GO" id="GO:0003676">
    <property type="term" value="F:nucleic acid binding"/>
    <property type="evidence" value="ECO:0007669"/>
    <property type="project" value="InterPro"/>
</dbReference>
<dbReference type="InterPro" id="IPR036397">
    <property type="entry name" value="RNaseH_sf"/>
</dbReference>
<organism evidence="2">
    <name type="scientific">Papilio xuthus</name>
    <name type="common">Asian swallowtail butterfly</name>
    <dbReference type="NCBI Taxonomy" id="66420"/>
    <lineage>
        <taxon>Eukaryota</taxon>
        <taxon>Metazoa</taxon>
        <taxon>Ecdysozoa</taxon>
        <taxon>Arthropoda</taxon>
        <taxon>Hexapoda</taxon>
        <taxon>Insecta</taxon>
        <taxon>Pterygota</taxon>
        <taxon>Neoptera</taxon>
        <taxon>Endopterygota</taxon>
        <taxon>Lepidoptera</taxon>
        <taxon>Glossata</taxon>
        <taxon>Ditrysia</taxon>
        <taxon>Papilionoidea</taxon>
        <taxon>Papilionidae</taxon>
        <taxon>Papilioninae</taxon>
        <taxon>Papilio</taxon>
    </lineage>
</organism>
<dbReference type="PANTHER" id="PTHR33939">
    <property type="entry name" value="PROTEIN CBG22215"/>
    <property type="match status" value="1"/>
</dbReference>